<reference evidence="5" key="1">
    <citation type="submission" date="2019-08" db="EMBL/GenBank/DDBJ databases">
        <title>Comparative genome analysis confer to the adaptation heavy metal polluted environment.</title>
        <authorList>
            <person name="Li Y."/>
        </authorList>
    </citation>
    <scope>NUCLEOTIDE SEQUENCE [LARGE SCALE GENOMIC DNA]</scope>
    <source>
        <strain evidence="5">P1</strain>
    </source>
</reference>
<feature type="domain" description="Zinc finger CHC2-type" evidence="4">
    <location>
        <begin position="31"/>
        <end position="85"/>
    </location>
</feature>
<protein>
    <recommendedName>
        <fullName evidence="4">Zinc finger CHC2-type domain-containing protein</fullName>
    </recommendedName>
</protein>
<dbReference type="AlphaFoldDB" id="A0A5C1HZY5"/>
<dbReference type="EMBL" id="CP043450">
    <property type="protein sequence ID" value="QEM11326.1"/>
    <property type="molecule type" value="Genomic_DNA"/>
</dbReference>
<keyword evidence="1" id="KW-0479">Metal-binding</keyword>
<dbReference type="InterPro" id="IPR002694">
    <property type="entry name" value="Znf_CHC2"/>
</dbReference>
<dbReference type="KEGG" id="mrub:DEO27_015270"/>
<dbReference type="OrthoDB" id="9804281at2"/>
<dbReference type="GO" id="GO:0005737">
    <property type="term" value="C:cytoplasm"/>
    <property type="evidence" value="ECO:0007669"/>
    <property type="project" value="TreeGrafter"/>
</dbReference>
<dbReference type="Gene3D" id="3.90.580.10">
    <property type="entry name" value="Zinc finger, CHC2-type domain"/>
    <property type="match status" value="1"/>
</dbReference>
<dbReference type="SMART" id="SM00400">
    <property type="entry name" value="ZnF_CHCC"/>
    <property type="match status" value="1"/>
</dbReference>
<dbReference type="GO" id="GO:0003677">
    <property type="term" value="F:DNA binding"/>
    <property type="evidence" value="ECO:0007669"/>
    <property type="project" value="InterPro"/>
</dbReference>
<keyword evidence="6" id="KW-1185">Reference proteome</keyword>
<evidence type="ECO:0000313" key="5">
    <source>
        <dbReference type="EMBL" id="QEM11326.1"/>
    </source>
</evidence>
<dbReference type="InterPro" id="IPR036977">
    <property type="entry name" value="DNA_primase_Znf_CHC2"/>
</dbReference>
<gene>
    <name evidence="5" type="ORF">DEO27_015270</name>
</gene>
<dbReference type="GO" id="GO:0003899">
    <property type="term" value="F:DNA-directed RNA polymerase activity"/>
    <property type="evidence" value="ECO:0007669"/>
    <property type="project" value="InterPro"/>
</dbReference>
<dbReference type="GO" id="GO:0008270">
    <property type="term" value="F:zinc ion binding"/>
    <property type="evidence" value="ECO:0007669"/>
    <property type="project" value="UniProtKB-KW"/>
</dbReference>
<evidence type="ECO:0000313" key="6">
    <source>
        <dbReference type="Proteomes" id="UP000251402"/>
    </source>
</evidence>
<dbReference type="PANTHER" id="PTHR30313">
    <property type="entry name" value="DNA PRIMASE"/>
    <property type="match status" value="1"/>
</dbReference>
<dbReference type="Proteomes" id="UP000251402">
    <property type="component" value="Chromosome"/>
</dbReference>
<accession>A0A5C1HZY5</accession>
<dbReference type="PANTHER" id="PTHR30313:SF2">
    <property type="entry name" value="DNA PRIMASE"/>
    <property type="match status" value="1"/>
</dbReference>
<proteinExistence type="predicted"/>
<evidence type="ECO:0000256" key="2">
    <source>
        <dbReference type="ARBA" id="ARBA00022771"/>
    </source>
</evidence>
<keyword evidence="2" id="KW-0863">Zinc-finger</keyword>
<dbReference type="InterPro" id="IPR050219">
    <property type="entry name" value="DnaG_primase"/>
</dbReference>
<evidence type="ECO:0000256" key="3">
    <source>
        <dbReference type="ARBA" id="ARBA00022833"/>
    </source>
</evidence>
<evidence type="ECO:0000256" key="1">
    <source>
        <dbReference type="ARBA" id="ARBA00022723"/>
    </source>
</evidence>
<dbReference type="GO" id="GO:0006269">
    <property type="term" value="P:DNA replication, synthesis of primer"/>
    <property type="evidence" value="ECO:0007669"/>
    <property type="project" value="TreeGrafter"/>
</dbReference>
<evidence type="ECO:0000259" key="4">
    <source>
        <dbReference type="SMART" id="SM00400"/>
    </source>
</evidence>
<keyword evidence="3" id="KW-0862">Zinc</keyword>
<organism evidence="5 6">
    <name type="scientific">Mucilaginibacter rubeus</name>
    <dbReference type="NCBI Taxonomy" id="2027860"/>
    <lineage>
        <taxon>Bacteria</taxon>
        <taxon>Pseudomonadati</taxon>
        <taxon>Bacteroidota</taxon>
        <taxon>Sphingobacteriia</taxon>
        <taxon>Sphingobacteriales</taxon>
        <taxon>Sphingobacteriaceae</taxon>
        <taxon>Mucilaginibacter</taxon>
    </lineage>
</organism>
<sequence>MSASHSLSPVQADLVRIVSKYVLLEESRRNLKGRCPFHKDQATSLMVSPEKNIFQCFGCGKGGGPVEFVMAIEHKTREEAIQMIAASHA</sequence>
<dbReference type="SUPFAM" id="SSF57783">
    <property type="entry name" value="Zinc beta-ribbon"/>
    <property type="match status" value="1"/>
</dbReference>
<dbReference type="Pfam" id="PF01807">
    <property type="entry name" value="Zn_ribbon_DnaG"/>
    <property type="match status" value="1"/>
</dbReference>
<name>A0A5C1HZY5_9SPHI</name>
<dbReference type="RefSeq" id="WP_112573868.1">
    <property type="nucleotide sequence ID" value="NZ_CP043450.1"/>
</dbReference>